<dbReference type="GO" id="GO:0000166">
    <property type="term" value="F:nucleotide binding"/>
    <property type="evidence" value="ECO:0007669"/>
    <property type="project" value="InterPro"/>
</dbReference>
<dbReference type="SUPFAM" id="SSF51735">
    <property type="entry name" value="NAD(P)-binding Rossmann-fold domains"/>
    <property type="match status" value="1"/>
</dbReference>
<name>A0A6G9XJR1_NOCBR</name>
<evidence type="ECO:0000259" key="2">
    <source>
        <dbReference type="Pfam" id="PF01408"/>
    </source>
</evidence>
<dbReference type="PANTHER" id="PTHR43818:SF11">
    <property type="entry name" value="BCDNA.GH03377"/>
    <property type="match status" value="1"/>
</dbReference>
<proteinExistence type="predicted"/>
<dbReference type="AlphaFoldDB" id="A0A6G9XJR1"/>
<dbReference type="InterPro" id="IPR050463">
    <property type="entry name" value="Gfo/Idh/MocA_oxidrdct_glycsds"/>
</dbReference>
<dbReference type="RefSeq" id="WP_167460290.1">
    <property type="nucleotide sequence ID" value="NZ_CP046171.1"/>
</dbReference>
<dbReference type="Pfam" id="PF01408">
    <property type="entry name" value="GFO_IDH_MocA"/>
    <property type="match status" value="1"/>
</dbReference>
<reference evidence="4 5" key="1">
    <citation type="journal article" date="2019" name="ACS Chem. Biol.">
        <title>Identification and Mobilization of a Cryptic Antibiotic Biosynthesis Gene Locus from a Human-Pathogenic Nocardia Isolate.</title>
        <authorList>
            <person name="Herisse M."/>
            <person name="Ishida K."/>
            <person name="Porter J.L."/>
            <person name="Howden B."/>
            <person name="Hertweck C."/>
            <person name="Stinear T.P."/>
            <person name="Pidot S.J."/>
        </authorList>
    </citation>
    <scope>NUCLEOTIDE SEQUENCE [LARGE SCALE GENOMIC DNA]</scope>
    <source>
        <strain evidence="4 5">AUSMDU00024985</strain>
    </source>
</reference>
<dbReference type="EMBL" id="CP046171">
    <property type="protein sequence ID" value="QIS01138.1"/>
    <property type="molecule type" value="Genomic_DNA"/>
</dbReference>
<evidence type="ECO:0000313" key="5">
    <source>
        <dbReference type="Proteomes" id="UP000501705"/>
    </source>
</evidence>
<dbReference type="Gene3D" id="3.30.360.10">
    <property type="entry name" value="Dihydrodipicolinate Reductase, domain 2"/>
    <property type="match status" value="1"/>
</dbReference>
<organism evidence="4 5">
    <name type="scientific">Nocardia brasiliensis</name>
    <dbReference type="NCBI Taxonomy" id="37326"/>
    <lineage>
        <taxon>Bacteria</taxon>
        <taxon>Bacillati</taxon>
        <taxon>Actinomycetota</taxon>
        <taxon>Actinomycetes</taxon>
        <taxon>Mycobacteriales</taxon>
        <taxon>Nocardiaceae</taxon>
        <taxon>Nocardia</taxon>
    </lineage>
</organism>
<accession>A0A6G9XJR1</accession>
<protein>
    <submittedName>
        <fullName evidence="4">Gfo/Idh/MocA family oxidoreductase</fullName>
    </submittedName>
</protein>
<evidence type="ECO:0000256" key="1">
    <source>
        <dbReference type="ARBA" id="ARBA00023002"/>
    </source>
</evidence>
<dbReference type="GO" id="GO:0016491">
    <property type="term" value="F:oxidoreductase activity"/>
    <property type="evidence" value="ECO:0007669"/>
    <property type="project" value="UniProtKB-KW"/>
</dbReference>
<dbReference type="Proteomes" id="UP000501705">
    <property type="component" value="Chromosome"/>
</dbReference>
<dbReference type="Gene3D" id="3.40.50.720">
    <property type="entry name" value="NAD(P)-binding Rossmann-like Domain"/>
    <property type="match status" value="1"/>
</dbReference>
<feature type="domain" description="GFO/IDH/MocA-like oxidoreductase" evidence="3">
    <location>
        <begin position="136"/>
        <end position="251"/>
    </location>
</feature>
<dbReference type="Pfam" id="PF22725">
    <property type="entry name" value="GFO_IDH_MocA_C3"/>
    <property type="match status" value="1"/>
</dbReference>
<dbReference type="InterPro" id="IPR055170">
    <property type="entry name" value="GFO_IDH_MocA-like_dom"/>
</dbReference>
<dbReference type="PANTHER" id="PTHR43818">
    <property type="entry name" value="BCDNA.GH03377"/>
    <property type="match status" value="1"/>
</dbReference>
<dbReference type="SUPFAM" id="SSF55347">
    <property type="entry name" value="Glyceraldehyde-3-phosphate dehydrogenase-like, C-terminal domain"/>
    <property type="match status" value="1"/>
</dbReference>
<evidence type="ECO:0000259" key="3">
    <source>
        <dbReference type="Pfam" id="PF22725"/>
    </source>
</evidence>
<keyword evidence="1" id="KW-0560">Oxidoreductase</keyword>
<evidence type="ECO:0000313" key="4">
    <source>
        <dbReference type="EMBL" id="QIS01138.1"/>
    </source>
</evidence>
<feature type="domain" description="Gfo/Idh/MocA-like oxidoreductase N-terminal" evidence="2">
    <location>
        <begin position="7"/>
        <end position="123"/>
    </location>
</feature>
<gene>
    <name evidence="4" type="ORF">F5X71_01325</name>
</gene>
<dbReference type="InterPro" id="IPR036291">
    <property type="entry name" value="NAD(P)-bd_dom_sf"/>
</dbReference>
<sequence>MVNDSRIRLGVIGLGVMGTEMLEVARRHPEFDVVVAADPGAAAAERIRSRYPDLSVGSDPVALVQDPRLDAVYIASPPNTHAAYAIAAMNAGKAVFSEKPLAARLADGADMVRVAAETGAVNALNYTLSDRAAAVAVARAVHNGDAGEIVGVDMRFTFPEWPRAFQSEAKWVAGREEGGLVREVGSHYLFLTDRLLGPLTPVHTRIAYGAAAERSAHGLFTAGDVPVTITGLVAAVPETYEWILYGTKRSYRISAWSRVEVSTGDGWAELPLDGPHGTEHTRLTAFAAAIRGEASTLADFAAGLRVQEAVEHFHRAG</sequence>
<dbReference type="InterPro" id="IPR000683">
    <property type="entry name" value="Gfo/Idh/MocA-like_OxRdtase_N"/>
</dbReference>